<organism evidence="10 11">
    <name type="scientific">Sphingomonas ginkgonis</name>
    <dbReference type="NCBI Taxonomy" id="2315330"/>
    <lineage>
        <taxon>Bacteria</taxon>
        <taxon>Pseudomonadati</taxon>
        <taxon>Pseudomonadota</taxon>
        <taxon>Alphaproteobacteria</taxon>
        <taxon>Sphingomonadales</taxon>
        <taxon>Sphingomonadaceae</taxon>
        <taxon>Sphingomonas</taxon>
    </lineage>
</organism>
<keyword evidence="5 7" id="KW-0573">Peptidoglycan synthesis</keyword>
<evidence type="ECO:0000256" key="1">
    <source>
        <dbReference type="ARBA" id="ARBA00004752"/>
    </source>
</evidence>
<dbReference type="OrthoDB" id="463216at2"/>
<feature type="chain" id="PRO_5018701723" evidence="8">
    <location>
        <begin position="32"/>
        <end position="229"/>
    </location>
</feature>
<evidence type="ECO:0000313" key="10">
    <source>
        <dbReference type="EMBL" id="RST31457.1"/>
    </source>
</evidence>
<dbReference type="PANTHER" id="PTHR30582:SF2">
    <property type="entry name" value="L,D-TRANSPEPTIDASE YCIB-RELATED"/>
    <property type="match status" value="1"/>
</dbReference>
<dbReference type="InterPro" id="IPR038063">
    <property type="entry name" value="Transpep_catalytic_dom"/>
</dbReference>
<dbReference type="PROSITE" id="PS52029">
    <property type="entry name" value="LD_TPASE"/>
    <property type="match status" value="1"/>
</dbReference>
<evidence type="ECO:0000256" key="4">
    <source>
        <dbReference type="ARBA" id="ARBA00022960"/>
    </source>
</evidence>
<dbReference type="GO" id="GO:0008360">
    <property type="term" value="P:regulation of cell shape"/>
    <property type="evidence" value="ECO:0007669"/>
    <property type="project" value="UniProtKB-UniRule"/>
</dbReference>
<protein>
    <submittedName>
        <fullName evidence="10">L,D-transpeptidase</fullName>
    </submittedName>
</protein>
<evidence type="ECO:0000259" key="9">
    <source>
        <dbReference type="PROSITE" id="PS52029"/>
    </source>
</evidence>
<evidence type="ECO:0000313" key="11">
    <source>
        <dbReference type="Proteomes" id="UP000274661"/>
    </source>
</evidence>
<dbReference type="GO" id="GO:0071972">
    <property type="term" value="F:peptidoglycan L,D-transpeptidase activity"/>
    <property type="evidence" value="ECO:0007669"/>
    <property type="project" value="TreeGrafter"/>
</dbReference>
<keyword evidence="3" id="KW-0808">Transferase</keyword>
<dbReference type="InterPro" id="IPR050979">
    <property type="entry name" value="LD-transpeptidase"/>
</dbReference>
<evidence type="ECO:0000256" key="5">
    <source>
        <dbReference type="ARBA" id="ARBA00022984"/>
    </source>
</evidence>
<comment type="pathway">
    <text evidence="1 7">Cell wall biogenesis; peptidoglycan biosynthesis.</text>
</comment>
<dbReference type="Gene3D" id="2.40.440.10">
    <property type="entry name" value="L,D-transpeptidase catalytic domain-like"/>
    <property type="match status" value="1"/>
</dbReference>
<comment type="caution">
    <text evidence="10">The sequence shown here is derived from an EMBL/GenBank/DDBJ whole genome shotgun (WGS) entry which is preliminary data.</text>
</comment>
<feature type="signal peptide" evidence="8">
    <location>
        <begin position="1"/>
        <end position="31"/>
    </location>
</feature>
<dbReference type="GO" id="GO:0018104">
    <property type="term" value="P:peptidoglycan-protein cross-linking"/>
    <property type="evidence" value="ECO:0007669"/>
    <property type="project" value="TreeGrafter"/>
</dbReference>
<feature type="active site" description="Proton donor/acceptor" evidence="7">
    <location>
        <position position="175"/>
    </location>
</feature>
<dbReference type="UniPathway" id="UPA00219"/>
<keyword evidence="4 7" id="KW-0133">Cell shape</keyword>
<evidence type="ECO:0000256" key="2">
    <source>
        <dbReference type="ARBA" id="ARBA00005992"/>
    </source>
</evidence>
<dbReference type="GO" id="GO:0071555">
    <property type="term" value="P:cell wall organization"/>
    <property type="evidence" value="ECO:0007669"/>
    <property type="project" value="UniProtKB-UniRule"/>
</dbReference>
<feature type="active site" description="Nucleophile" evidence="7">
    <location>
        <position position="188"/>
    </location>
</feature>
<dbReference type="CDD" id="cd16913">
    <property type="entry name" value="YkuD_like"/>
    <property type="match status" value="1"/>
</dbReference>
<feature type="domain" description="L,D-TPase catalytic" evidence="9">
    <location>
        <begin position="104"/>
        <end position="212"/>
    </location>
</feature>
<keyword evidence="11" id="KW-1185">Reference proteome</keyword>
<keyword evidence="6 7" id="KW-0961">Cell wall biogenesis/degradation</keyword>
<evidence type="ECO:0000256" key="6">
    <source>
        <dbReference type="ARBA" id="ARBA00023316"/>
    </source>
</evidence>
<evidence type="ECO:0000256" key="8">
    <source>
        <dbReference type="SAM" id="SignalP"/>
    </source>
</evidence>
<dbReference type="AlphaFoldDB" id="A0A3R9YJQ0"/>
<dbReference type="Proteomes" id="UP000274661">
    <property type="component" value="Unassembled WGS sequence"/>
</dbReference>
<evidence type="ECO:0000256" key="7">
    <source>
        <dbReference type="PROSITE-ProRule" id="PRU01373"/>
    </source>
</evidence>
<dbReference type="PANTHER" id="PTHR30582">
    <property type="entry name" value="L,D-TRANSPEPTIDASE"/>
    <property type="match status" value="1"/>
</dbReference>
<evidence type="ECO:0000256" key="3">
    <source>
        <dbReference type="ARBA" id="ARBA00022679"/>
    </source>
</evidence>
<reference evidence="10 11" key="1">
    <citation type="submission" date="2018-12" db="EMBL/GenBank/DDBJ databases">
        <title>Sphingomonas sp. HMF7854 Genome sequencing and assembly.</title>
        <authorList>
            <person name="Cha I."/>
            <person name="Kang H."/>
            <person name="Kim H."/>
            <person name="Kang J."/>
            <person name="Joh K."/>
        </authorList>
    </citation>
    <scope>NUCLEOTIDE SEQUENCE [LARGE SCALE GENOMIC DNA]</scope>
    <source>
        <strain evidence="10 11">HMF7854</strain>
    </source>
</reference>
<name>A0A3R9YJQ0_9SPHN</name>
<accession>A0A3R9YJQ0</accession>
<dbReference type="GO" id="GO:0005576">
    <property type="term" value="C:extracellular region"/>
    <property type="evidence" value="ECO:0007669"/>
    <property type="project" value="TreeGrafter"/>
</dbReference>
<dbReference type="EMBL" id="RWJF01000001">
    <property type="protein sequence ID" value="RST31457.1"/>
    <property type="molecule type" value="Genomic_DNA"/>
</dbReference>
<keyword evidence="8" id="KW-0732">Signal</keyword>
<dbReference type="SUPFAM" id="SSF141523">
    <property type="entry name" value="L,D-transpeptidase catalytic domain-like"/>
    <property type="match status" value="1"/>
</dbReference>
<gene>
    <name evidence="10" type="ORF">HMF7854_11875</name>
</gene>
<proteinExistence type="inferred from homology"/>
<dbReference type="InterPro" id="IPR005490">
    <property type="entry name" value="LD_TPept_cat_dom"/>
</dbReference>
<dbReference type="Pfam" id="PF03734">
    <property type="entry name" value="YkuD"/>
    <property type="match status" value="1"/>
</dbReference>
<dbReference type="GO" id="GO:0016740">
    <property type="term" value="F:transferase activity"/>
    <property type="evidence" value="ECO:0007669"/>
    <property type="project" value="UniProtKB-KW"/>
</dbReference>
<comment type="similarity">
    <text evidence="2">Belongs to the YkuD family.</text>
</comment>
<sequence>MGRAGYHQRSSVAGRRRRSAATLFAPFFVLAALGGCDSRADEPHYDAPAMAQTGDRLFFHAGTGPSFDAGNGQKRQVKSLLNISRPMKYGDFVWNDKNVPAGSAWVLVDLRRQTMSVFRGGAEIGTAVTLYGVDDRPTPTGRFTVLARAKDHRSSVYDAPMPYTLRLTNDGVSIHGSDVREGLGTHGCLGIPLEFARRVFDQISRGDDVFILPDTAGHGDAPSPSQHVS</sequence>